<dbReference type="Gene3D" id="1.10.10.10">
    <property type="entry name" value="Winged helix-like DNA-binding domain superfamily/Winged helix DNA-binding domain"/>
    <property type="match status" value="1"/>
</dbReference>
<evidence type="ECO:0000313" key="6">
    <source>
        <dbReference type="EMBL" id="OZI35649.1"/>
    </source>
</evidence>
<dbReference type="InterPro" id="IPR005119">
    <property type="entry name" value="LysR_subst-bd"/>
</dbReference>
<dbReference type="InterPro" id="IPR036388">
    <property type="entry name" value="WH-like_DNA-bd_sf"/>
</dbReference>
<dbReference type="InterPro" id="IPR058163">
    <property type="entry name" value="LysR-type_TF_proteobact-type"/>
</dbReference>
<sequence length="293" mass="32102">MDQLELLRLFLAIADQGSLSAVARSRAISPSTVSLALQKLEARVGAPLVTRTTRRLSLTADGERFAADCRRILGELDEVLDGVASDGPLTGQLRVTCTNDFGRQRLAPLVDTFMRLHPGLRVELWLSDSIIDLVEEGLDLGIRTGPLRDSRLTARLLVRGRHCVVASPAYWARAGRPAHPRDLQQHNCLVLARPGALLSNWRFLEAGQTFTVKVDGDRRTTDGGMLRAWAVAGAGVVMKSSWDAHEDLQAGRLEPVLDDFGVTDMNLYAVYPAGRQAPRRTRAFVDFLADALA</sequence>
<evidence type="ECO:0000256" key="3">
    <source>
        <dbReference type="ARBA" id="ARBA00023125"/>
    </source>
</evidence>
<dbReference type="EMBL" id="NEVL01000003">
    <property type="protein sequence ID" value="OZI35649.1"/>
    <property type="molecule type" value="Genomic_DNA"/>
</dbReference>
<protein>
    <submittedName>
        <fullName evidence="6">LysR family transcriptional regulator</fullName>
    </submittedName>
</protein>
<dbReference type="FunFam" id="1.10.10.10:FF:000001">
    <property type="entry name" value="LysR family transcriptional regulator"/>
    <property type="match status" value="1"/>
</dbReference>
<evidence type="ECO:0000313" key="7">
    <source>
        <dbReference type="Proteomes" id="UP000217005"/>
    </source>
</evidence>
<dbReference type="SUPFAM" id="SSF53850">
    <property type="entry name" value="Periplasmic binding protein-like II"/>
    <property type="match status" value="1"/>
</dbReference>
<keyword evidence="2" id="KW-0805">Transcription regulation</keyword>
<comment type="caution">
    <text evidence="6">The sequence shown here is derived from an EMBL/GenBank/DDBJ whole genome shotgun (WGS) entry which is preliminary data.</text>
</comment>
<evidence type="ECO:0000259" key="5">
    <source>
        <dbReference type="PROSITE" id="PS50931"/>
    </source>
</evidence>
<dbReference type="SUPFAM" id="SSF46785">
    <property type="entry name" value="Winged helix' DNA-binding domain"/>
    <property type="match status" value="1"/>
</dbReference>
<dbReference type="Pfam" id="PF00126">
    <property type="entry name" value="HTH_1"/>
    <property type="match status" value="1"/>
</dbReference>
<keyword evidence="3" id="KW-0238">DNA-binding</keyword>
<dbReference type="Proteomes" id="UP000217005">
    <property type="component" value="Unassembled WGS sequence"/>
</dbReference>
<dbReference type="RefSeq" id="WP_094826458.1">
    <property type="nucleotide sequence ID" value="NZ_NEVL01000003.1"/>
</dbReference>
<reference evidence="6 7" key="1">
    <citation type="submission" date="2017-05" db="EMBL/GenBank/DDBJ databases">
        <title>Complete and WGS of Bordetella genogroups.</title>
        <authorList>
            <person name="Spilker T."/>
            <person name="LiPuma J."/>
        </authorList>
    </citation>
    <scope>NUCLEOTIDE SEQUENCE [LARGE SCALE GENOMIC DNA]</scope>
    <source>
        <strain evidence="6 7">AU17610</strain>
    </source>
</reference>
<dbReference type="PROSITE" id="PS50931">
    <property type="entry name" value="HTH_LYSR"/>
    <property type="match status" value="1"/>
</dbReference>
<evidence type="ECO:0000256" key="2">
    <source>
        <dbReference type="ARBA" id="ARBA00023015"/>
    </source>
</evidence>
<name>A0A261SE16_9BORD</name>
<dbReference type="AlphaFoldDB" id="A0A261SE16"/>
<dbReference type="FunFam" id="3.40.190.290:FF:000001">
    <property type="entry name" value="Transcriptional regulator, LysR family"/>
    <property type="match status" value="1"/>
</dbReference>
<evidence type="ECO:0000256" key="1">
    <source>
        <dbReference type="ARBA" id="ARBA00009437"/>
    </source>
</evidence>
<dbReference type="GO" id="GO:0003700">
    <property type="term" value="F:DNA-binding transcription factor activity"/>
    <property type="evidence" value="ECO:0007669"/>
    <property type="project" value="InterPro"/>
</dbReference>
<dbReference type="InterPro" id="IPR036390">
    <property type="entry name" value="WH_DNA-bd_sf"/>
</dbReference>
<organism evidence="6 7">
    <name type="scientific">Bordetella genomosp. 1</name>
    <dbReference type="NCBI Taxonomy" id="1395607"/>
    <lineage>
        <taxon>Bacteria</taxon>
        <taxon>Pseudomonadati</taxon>
        <taxon>Pseudomonadota</taxon>
        <taxon>Betaproteobacteria</taxon>
        <taxon>Burkholderiales</taxon>
        <taxon>Alcaligenaceae</taxon>
        <taxon>Bordetella</taxon>
    </lineage>
</organism>
<comment type="similarity">
    <text evidence="1">Belongs to the LysR transcriptional regulatory family.</text>
</comment>
<keyword evidence="4" id="KW-0804">Transcription</keyword>
<dbReference type="OrthoDB" id="9786526at2"/>
<accession>A0A261SE16</accession>
<dbReference type="PANTHER" id="PTHR30537:SF5">
    <property type="entry name" value="HTH-TYPE TRANSCRIPTIONAL ACTIVATOR TTDR-RELATED"/>
    <property type="match status" value="1"/>
</dbReference>
<feature type="domain" description="HTH lysR-type" evidence="5">
    <location>
        <begin position="1"/>
        <end position="59"/>
    </location>
</feature>
<dbReference type="CDD" id="cd08422">
    <property type="entry name" value="PBP2_CrgA_like"/>
    <property type="match status" value="1"/>
</dbReference>
<proteinExistence type="inferred from homology"/>
<gene>
    <name evidence="6" type="ORF">CEG14_11320</name>
</gene>
<evidence type="ECO:0000256" key="4">
    <source>
        <dbReference type="ARBA" id="ARBA00023163"/>
    </source>
</evidence>
<dbReference type="PANTHER" id="PTHR30537">
    <property type="entry name" value="HTH-TYPE TRANSCRIPTIONAL REGULATOR"/>
    <property type="match status" value="1"/>
</dbReference>
<dbReference type="Pfam" id="PF03466">
    <property type="entry name" value="LysR_substrate"/>
    <property type="match status" value="1"/>
</dbReference>
<dbReference type="InterPro" id="IPR000847">
    <property type="entry name" value="LysR_HTH_N"/>
</dbReference>
<dbReference type="Gene3D" id="3.40.190.290">
    <property type="match status" value="1"/>
</dbReference>
<dbReference type="GO" id="GO:0003677">
    <property type="term" value="F:DNA binding"/>
    <property type="evidence" value="ECO:0007669"/>
    <property type="project" value="UniProtKB-KW"/>
</dbReference>